<keyword evidence="2" id="KW-1185">Reference proteome</keyword>
<evidence type="ECO:0008006" key="3">
    <source>
        <dbReference type="Google" id="ProtNLM"/>
    </source>
</evidence>
<dbReference type="Proteomes" id="UP000756346">
    <property type="component" value="Unassembled WGS sequence"/>
</dbReference>
<dbReference type="PANTHER" id="PTHR43433:SF10">
    <property type="entry name" value="AB HYDROLASE-1 DOMAIN-CONTAINING PROTEIN"/>
    <property type="match status" value="1"/>
</dbReference>
<gene>
    <name evidence="1" type="ORF">B0I36DRAFT_360109</name>
</gene>
<evidence type="ECO:0000313" key="1">
    <source>
        <dbReference type="EMBL" id="KAH7034602.1"/>
    </source>
</evidence>
<dbReference type="PANTHER" id="PTHR43433">
    <property type="entry name" value="HYDROLASE, ALPHA/BETA FOLD FAMILY PROTEIN"/>
    <property type="match status" value="1"/>
</dbReference>
<name>A0A9P8YD31_9PEZI</name>
<proteinExistence type="predicted"/>
<dbReference type="OrthoDB" id="294702at2759"/>
<dbReference type="InterPro" id="IPR029058">
    <property type="entry name" value="AB_hydrolase_fold"/>
</dbReference>
<dbReference type="Gene3D" id="3.40.50.1820">
    <property type="entry name" value="alpha/beta hydrolase"/>
    <property type="match status" value="1"/>
</dbReference>
<dbReference type="SUPFAM" id="SSF53474">
    <property type="entry name" value="alpha/beta-Hydrolases"/>
    <property type="match status" value="1"/>
</dbReference>
<organism evidence="1 2">
    <name type="scientific">Microdochium trichocladiopsis</name>
    <dbReference type="NCBI Taxonomy" id="1682393"/>
    <lineage>
        <taxon>Eukaryota</taxon>
        <taxon>Fungi</taxon>
        <taxon>Dikarya</taxon>
        <taxon>Ascomycota</taxon>
        <taxon>Pezizomycotina</taxon>
        <taxon>Sordariomycetes</taxon>
        <taxon>Xylariomycetidae</taxon>
        <taxon>Xylariales</taxon>
        <taxon>Microdochiaceae</taxon>
        <taxon>Microdochium</taxon>
    </lineage>
</organism>
<dbReference type="GeneID" id="70187793"/>
<dbReference type="EMBL" id="JAGTJQ010000003">
    <property type="protein sequence ID" value="KAH7034602.1"/>
    <property type="molecule type" value="Genomic_DNA"/>
</dbReference>
<dbReference type="AlphaFoldDB" id="A0A9P8YD31"/>
<comment type="caution">
    <text evidence="1">The sequence shown here is derived from an EMBL/GenBank/DDBJ whole genome shotgun (WGS) entry which is preliminary data.</text>
</comment>
<reference evidence="1" key="1">
    <citation type="journal article" date="2021" name="Nat. Commun.">
        <title>Genetic determinants of endophytism in the Arabidopsis root mycobiome.</title>
        <authorList>
            <person name="Mesny F."/>
            <person name="Miyauchi S."/>
            <person name="Thiergart T."/>
            <person name="Pickel B."/>
            <person name="Atanasova L."/>
            <person name="Karlsson M."/>
            <person name="Huettel B."/>
            <person name="Barry K.W."/>
            <person name="Haridas S."/>
            <person name="Chen C."/>
            <person name="Bauer D."/>
            <person name="Andreopoulos W."/>
            <person name="Pangilinan J."/>
            <person name="LaButti K."/>
            <person name="Riley R."/>
            <person name="Lipzen A."/>
            <person name="Clum A."/>
            <person name="Drula E."/>
            <person name="Henrissat B."/>
            <person name="Kohler A."/>
            <person name="Grigoriev I.V."/>
            <person name="Martin F.M."/>
            <person name="Hacquard S."/>
        </authorList>
    </citation>
    <scope>NUCLEOTIDE SEQUENCE</scope>
    <source>
        <strain evidence="1">MPI-CAGE-CH-0230</strain>
    </source>
</reference>
<dbReference type="RefSeq" id="XP_046014695.1">
    <property type="nucleotide sequence ID" value="XM_046158247.1"/>
</dbReference>
<dbReference type="InterPro" id="IPR050471">
    <property type="entry name" value="AB_hydrolase"/>
</dbReference>
<sequence>MTQPQSPPSAAEYLQDPRFQQTFVLPPDADHHEPFTITYSDFGFRHPDGPQHDNVVLFCAPLFASRYLHITKDKLAKKHRVRFVNVDRPGFGGTTPVANAEDRVTAWLRIVPALLEHLGIRHVAIVSQSAGTIYALNTLLYLPHLLHPTRPYAALCVPWVHPLHSGSPMMGAVHMLPAAAVGTVDTLAGFFNSTLRPVTGFSGGILSALTGSLGLAKTPVLVDGADPDDAAFEDAVMPEVADFAFRQGCKGMGQEALMLLKRAGPKEVWGSWVDVDTYVPLLAAQVQNTATPGTATAESDSPSEEHSLKVDVFFSEADNMIGTTAGPKWFDDCWREQQRGKAIEYNSTVVPHTDHDRILDLRFGIVEKIFNTVNRRATGSGQ</sequence>
<accession>A0A9P8YD31</accession>
<evidence type="ECO:0000313" key="2">
    <source>
        <dbReference type="Proteomes" id="UP000756346"/>
    </source>
</evidence>
<protein>
    <recommendedName>
        <fullName evidence="3">AB hydrolase-1 domain-containing protein</fullName>
    </recommendedName>
</protein>